<feature type="region of interest" description="Disordered" evidence="5">
    <location>
        <begin position="13"/>
        <end position="69"/>
    </location>
</feature>
<feature type="compositionally biased region" description="Polar residues" evidence="5">
    <location>
        <begin position="137"/>
        <end position="154"/>
    </location>
</feature>
<dbReference type="InterPro" id="IPR050255">
    <property type="entry name" value="POU_domain_TF"/>
</dbReference>
<dbReference type="GO" id="GO:0000978">
    <property type="term" value="F:RNA polymerase II cis-regulatory region sequence-specific DNA binding"/>
    <property type="evidence" value="ECO:0007669"/>
    <property type="project" value="TreeGrafter"/>
</dbReference>
<evidence type="ECO:0000256" key="3">
    <source>
        <dbReference type="ARBA" id="ARBA00023155"/>
    </source>
</evidence>
<evidence type="ECO:0000313" key="8">
    <source>
        <dbReference type="Proteomes" id="UP000728032"/>
    </source>
</evidence>
<dbReference type="PANTHER" id="PTHR11636:SF76">
    <property type="entry name" value="PROTEIN NUBBIN"/>
    <property type="match status" value="1"/>
</dbReference>
<comment type="subcellular location">
    <subcellularLocation>
        <location evidence="1">Nucleus</location>
    </subcellularLocation>
</comment>
<dbReference type="GO" id="GO:0001228">
    <property type="term" value="F:DNA-binding transcription activator activity, RNA polymerase II-specific"/>
    <property type="evidence" value="ECO:0007669"/>
    <property type="project" value="UniProtKB-ARBA"/>
</dbReference>
<accession>A0A7R9M9F1</accession>
<sequence>MDEEPIDATVNIKRLEKNLMAPNGRDGREKLSSNRNPNKFDTNSDRYGSTNGPNGGSAGQQTGGPQLSPTSFATAAAALATAAAANGISVNQLLTQLMAQAGQQQMLLQAALAQQLQQASKLRQMGPQESRFNQLLKNVSSQSQQSIDGTGNQLSHTSNNTSSGHGSHNETQQHQSSHQQSSGGQQSDHQSSNHSQHHHNSSGAVNNGTNHLQSTHSTTHNKISTKSFANSFTNSTNNLTNSNNTSTLLNTHPPLKAVATRPTDPNPDEMADLYELEQFAKTFKQRRIKLGFTQGDVGLVMGKLYGNDLSQTTISRFELLDLSFKNMWELKPLLQRWLEDAEASLNNPMAFQLRGITH</sequence>
<dbReference type="GO" id="GO:0030154">
    <property type="term" value="P:cell differentiation"/>
    <property type="evidence" value="ECO:0007669"/>
    <property type="project" value="UniProtKB-ARBA"/>
</dbReference>
<dbReference type="Gene3D" id="1.10.260.40">
    <property type="entry name" value="lambda repressor-like DNA-binding domains"/>
    <property type="match status" value="1"/>
</dbReference>
<feature type="compositionally biased region" description="Polar residues" evidence="5">
    <location>
        <begin position="203"/>
        <end position="221"/>
    </location>
</feature>
<evidence type="ECO:0000256" key="4">
    <source>
        <dbReference type="ARBA" id="ARBA00023242"/>
    </source>
</evidence>
<keyword evidence="8" id="KW-1185">Reference proteome</keyword>
<organism evidence="7">
    <name type="scientific">Oppiella nova</name>
    <dbReference type="NCBI Taxonomy" id="334625"/>
    <lineage>
        <taxon>Eukaryota</taxon>
        <taxon>Metazoa</taxon>
        <taxon>Ecdysozoa</taxon>
        <taxon>Arthropoda</taxon>
        <taxon>Chelicerata</taxon>
        <taxon>Arachnida</taxon>
        <taxon>Acari</taxon>
        <taxon>Acariformes</taxon>
        <taxon>Sarcoptiformes</taxon>
        <taxon>Oribatida</taxon>
        <taxon>Brachypylina</taxon>
        <taxon>Oppioidea</taxon>
        <taxon>Oppiidae</taxon>
        <taxon>Oppiella</taxon>
    </lineage>
</organism>
<dbReference type="GO" id="GO:0005634">
    <property type="term" value="C:nucleus"/>
    <property type="evidence" value="ECO:0007669"/>
    <property type="project" value="UniProtKB-SubCell"/>
</dbReference>
<name>A0A7R9M9F1_9ACAR</name>
<dbReference type="AlphaFoldDB" id="A0A7R9M9F1"/>
<dbReference type="PROSITE" id="PS00465">
    <property type="entry name" value="POU_2"/>
    <property type="match status" value="1"/>
</dbReference>
<reference evidence="7" key="1">
    <citation type="submission" date="2020-11" db="EMBL/GenBank/DDBJ databases">
        <authorList>
            <person name="Tran Van P."/>
        </authorList>
    </citation>
    <scope>NUCLEOTIDE SEQUENCE</scope>
</reference>
<feature type="domain" description="POU-specific" evidence="6">
    <location>
        <begin position="268"/>
        <end position="342"/>
    </location>
</feature>
<evidence type="ECO:0000259" key="6">
    <source>
        <dbReference type="PROSITE" id="PS51179"/>
    </source>
</evidence>
<keyword evidence="4" id="KW-0539">Nucleus</keyword>
<dbReference type="OrthoDB" id="6358449at2759"/>
<proteinExistence type="predicted"/>
<feature type="region of interest" description="Disordered" evidence="5">
    <location>
        <begin position="234"/>
        <end position="256"/>
    </location>
</feature>
<dbReference type="EMBL" id="CAJPVJ010010282">
    <property type="protein sequence ID" value="CAG2173119.1"/>
    <property type="molecule type" value="Genomic_DNA"/>
</dbReference>
<feature type="region of interest" description="Disordered" evidence="5">
    <location>
        <begin position="137"/>
        <end position="221"/>
    </location>
</feature>
<dbReference type="Proteomes" id="UP000728032">
    <property type="component" value="Unassembled WGS sequence"/>
</dbReference>
<dbReference type="SUPFAM" id="SSF47413">
    <property type="entry name" value="lambda repressor-like DNA-binding domains"/>
    <property type="match status" value="1"/>
</dbReference>
<keyword evidence="3" id="KW-0371">Homeobox</keyword>
<dbReference type="InterPro" id="IPR000327">
    <property type="entry name" value="POU_dom"/>
</dbReference>
<evidence type="ECO:0000313" key="7">
    <source>
        <dbReference type="EMBL" id="CAD7655932.1"/>
    </source>
</evidence>
<feature type="compositionally biased region" description="Low complexity" evidence="5">
    <location>
        <begin position="155"/>
        <end position="166"/>
    </location>
</feature>
<dbReference type="PROSITE" id="PS00035">
    <property type="entry name" value="POU_1"/>
    <property type="match status" value="1"/>
</dbReference>
<protein>
    <recommendedName>
        <fullName evidence="6">POU-specific domain-containing protein</fullName>
    </recommendedName>
</protein>
<gene>
    <name evidence="7" type="ORF">ONB1V03_LOCUS12572</name>
</gene>
<dbReference type="InterPro" id="IPR013847">
    <property type="entry name" value="POU"/>
</dbReference>
<feature type="compositionally biased region" description="Low complexity" evidence="5">
    <location>
        <begin position="172"/>
        <end position="194"/>
    </location>
</feature>
<feature type="compositionally biased region" description="Gly residues" evidence="5">
    <location>
        <begin position="53"/>
        <end position="62"/>
    </location>
</feature>
<dbReference type="EMBL" id="OC925107">
    <property type="protein sequence ID" value="CAD7655932.1"/>
    <property type="molecule type" value="Genomic_DNA"/>
</dbReference>
<dbReference type="PROSITE" id="PS51179">
    <property type="entry name" value="POU_3"/>
    <property type="match status" value="1"/>
</dbReference>
<evidence type="ECO:0000256" key="1">
    <source>
        <dbReference type="ARBA" id="ARBA00004123"/>
    </source>
</evidence>
<dbReference type="Pfam" id="PF00157">
    <property type="entry name" value="Pou"/>
    <property type="match status" value="1"/>
</dbReference>
<feature type="compositionally biased region" description="Polar residues" evidence="5">
    <location>
        <begin position="33"/>
        <end position="52"/>
    </location>
</feature>
<dbReference type="PRINTS" id="PR00028">
    <property type="entry name" value="POUDOMAIN"/>
</dbReference>
<evidence type="ECO:0000256" key="5">
    <source>
        <dbReference type="SAM" id="MobiDB-lite"/>
    </source>
</evidence>
<dbReference type="PANTHER" id="PTHR11636">
    <property type="entry name" value="POU DOMAIN"/>
    <property type="match status" value="1"/>
</dbReference>
<dbReference type="SMART" id="SM00352">
    <property type="entry name" value="POU"/>
    <property type="match status" value="1"/>
</dbReference>
<keyword evidence="2" id="KW-0238">DNA-binding</keyword>
<evidence type="ECO:0000256" key="2">
    <source>
        <dbReference type="ARBA" id="ARBA00023125"/>
    </source>
</evidence>
<dbReference type="InterPro" id="IPR010982">
    <property type="entry name" value="Lambda_DNA-bd_dom_sf"/>
</dbReference>
<feature type="compositionally biased region" description="Low complexity" evidence="5">
    <location>
        <begin position="234"/>
        <end position="251"/>
    </location>
</feature>
<dbReference type="FunFam" id="1.10.260.40:FF:000001">
    <property type="entry name" value="POU domain protein"/>
    <property type="match status" value="1"/>
</dbReference>